<dbReference type="PANTHER" id="PTHR16201">
    <property type="entry name" value="SEVEN TRANSMEMBRANE PROTEIN 1-RELATED"/>
    <property type="match status" value="1"/>
</dbReference>
<evidence type="ECO:0000256" key="1">
    <source>
        <dbReference type="ARBA" id="ARBA00004141"/>
    </source>
</evidence>
<comment type="subcellular location">
    <subcellularLocation>
        <location evidence="1">Membrane</location>
        <topology evidence="1">Multi-pass membrane protein</topology>
    </subcellularLocation>
</comment>
<evidence type="ECO:0000256" key="3">
    <source>
        <dbReference type="ARBA" id="ARBA00022989"/>
    </source>
</evidence>
<dbReference type="OrthoDB" id="407617at2759"/>
<protein>
    <recommendedName>
        <fullName evidence="9">PQ loop repeat protein</fullName>
    </recommendedName>
</protein>
<dbReference type="EMBL" id="KN818226">
    <property type="protein sequence ID" value="KIL69409.1"/>
    <property type="molecule type" value="Genomic_DNA"/>
</dbReference>
<feature type="transmembrane region" description="Helical" evidence="6">
    <location>
        <begin position="39"/>
        <end position="59"/>
    </location>
</feature>
<dbReference type="AlphaFoldDB" id="A0A0C2TQ87"/>
<dbReference type="InParanoid" id="A0A0C2TQ87"/>
<evidence type="ECO:0000256" key="6">
    <source>
        <dbReference type="SAM" id="Phobius"/>
    </source>
</evidence>
<feature type="transmembrane region" description="Helical" evidence="6">
    <location>
        <begin position="184"/>
        <end position="207"/>
    </location>
</feature>
<evidence type="ECO:0000313" key="8">
    <source>
        <dbReference type="Proteomes" id="UP000054549"/>
    </source>
</evidence>
<proteinExistence type="predicted"/>
<keyword evidence="4 6" id="KW-0472">Membrane</keyword>
<dbReference type="HOGENOM" id="CLU_040201_0_0_1"/>
<feature type="transmembrane region" description="Helical" evidence="6">
    <location>
        <begin position="6"/>
        <end position="27"/>
    </location>
</feature>
<organism evidence="7 8">
    <name type="scientific">Amanita muscaria (strain Koide BX008)</name>
    <dbReference type="NCBI Taxonomy" id="946122"/>
    <lineage>
        <taxon>Eukaryota</taxon>
        <taxon>Fungi</taxon>
        <taxon>Dikarya</taxon>
        <taxon>Basidiomycota</taxon>
        <taxon>Agaricomycotina</taxon>
        <taxon>Agaricomycetes</taxon>
        <taxon>Agaricomycetidae</taxon>
        <taxon>Agaricales</taxon>
        <taxon>Pluteineae</taxon>
        <taxon>Amanitaceae</taxon>
        <taxon>Amanita</taxon>
    </lineage>
</organism>
<evidence type="ECO:0008006" key="9">
    <source>
        <dbReference type="Google" id="ProtNLM"/>
    </source>
</evidence>
<dbReference type="Proteomes" id="UP000054549">
    <property type="component" value="Unassembled WGS sequence"/>
</dbReference>
<feature type="region of interest" description="Disordered" evidence="5">
    <location>
        <begin position="216"/>
        <end position="253"/>
    </location>
</feature>
<dbReference type="InterPro" id="IPR006603">
    <property type="entry name" value="PQ-loop_rpt"/>
</dbReference>
<dbReference type="Gene3D" id="1.20.1280.290">
    <property type="match status" value="2"/>
</dbReference>
<accession>A0A0C2TQ87</accession>
<dbReference type="InterPro" id="IPR051415">
    <property type="entry name" value="LAAT-1"/>
</dbReference>
<sequence>MPVNHVAEMVFGTIGAICWTFQLVPQIWKSWREHSTHGLSQWLVLIWGFSGPFFGTYTVVQNLNIPLIIQPHLFTFLAFISWGQCLHYGKGRSKLSATIFALTAIIIAGAVEVGMVYAIRHSDIGILLVGIASSIILTIGFIPQYWVIYKCGEVVGISCLFMLIDMSGGIFSDLSLVFKGQTDVLAALAYTLVVVMDGSILILALLLNTRAAQRRKQKAGDEGLEENKYARSGDSSHVSSEDKSKVKTETEPI</sequence>
<feature type="transmembrane region" description="Helical" evidence="6">
    <location>
        <begin position="95"/>
        <end position="118"/>
    </location>
</feature>
<feature type="transmembrane region" description="Helical" evidence="6">
    <location>
        <begin position="65"/>
        <end position="83"/>
    </location>
</feature>
<evidence type="ECO:0000256" key="2">
    <source>
        <dbReference type="ARBA" id="ARBA00022692"/>
    </source>
</evidence>
<feature type="transmembrane region" description="Helical" evidence="6">
    <location>
        <begin position="124"/>
        <end position="142"/>
    </location>
</feature>
<dbReference type="SMART" id="SM00679">
    <property type="entry name" value="CTNS"/>
    <property type="match status" value="2"/>
</dbReference>
<evidence type="ECO:0000313" key="7">
    <source>
        <dbReference type="EMBL" id="KIL69409.1"/>
    </source>
</evidence>
<evidence type="ECO:0000256" key="4">
    <source>
        <dbReference type="ARBA" id="ARBA00023136"/>
    </source>
</evidence>
<gene>
    <name evidence="7" type="ORF">M378DRAFT_783965</name>
</gene>
<dbReference type="Pfam" id="PF04193">
    <property type="entry name" value="PQ-loop"/>
    <property type="match status" value="2"/>
</dbReference>
<reference evidence="7 8" key="1">
    <citation type="submission" date="2014-04" db="EMBL/GenBank/DDBJ databases">
        <title>Evolutionary Origins and Diversification of the Mycorrhizal Mutualists.</title>
        <authorList>
            <consortium name="DOE Joint Genome Institute"/>
            <consortium name="Mycorrhizal Genomics Consortium"/>
            <person name="Kohler A."/>
            <person name="Kuo A."/>
            <person name="Nagy L.G."/>
            <person name="Floudas D."/>
            <person name="Copeland A."/>
            <person name="Barry K.W."/>
            <person name="Cichocki N."/>
            <person name="Veneault-Fourrey C."/>
            <person name="LaButti K."/>
            <person name="Lindquist E.A."/>
            <person name="Lipzen A."/>
            <person name="Lundell T."/>
            <person name="Morin E."/>
            <person name="Murat C."/>
            <person name="Riley R."/>
            <person name="Ohm R."/>
            <person name="Sun H."/>
            <person name="Tunlid A."/>
            <person name="Henrissat B."/>
            <person name="Grigoriev I.V."/>
            <person name="Hibbett D.S."/>
            <person name="Martin F."/>
        </authorList>
    </citation>
    <scope>NUCLEOTIDE SEQUENCE [LARGE SCALE GENOMIC DNA]</scope>
    <source>
        <strain evidence="7 8">Koide BX008</strain>
    </source>
</reference>
<feature type="compositionally biased region" description="Basic and acidic residues" evidence="5">
    <location>
        <begin position="218"/>
        <end position="231"/>
    </location>
</feature>
<dbReference type="PANTHER" id="PTHR16201:SF37">
    <property type="entry name" value="PQ-LOOP REPEAT-CONTAINING PROTEIN"/>
    <property type="match status" value="1"/>
</dbReference>
<keyword evidence="8" id="KW-1185">Reference proteome</keyword>
<dbReference type="FunCoup" id="A0A0C2TQ87">
    <property type="interactions" value="3"/>
</dbReference>
<evidence type="ECO:0000256" key="5">
    <source>
        <dbReference type="SAM" id="MobiDB-lite"/>
    </source>
</evidence>
<keyword evidence="2 6" id="KW-0812">Transmembrane</keyword>
<dbReference type="GO" id="GO:0016020">
    <property type="term" value="C:membrane"/>
    <property type="evidence" value="ECO:0007669"/>
    <property type="project" value="UniProtKB-SubCell"/>
</dbReference>
<feature type="compositionally biased region" description="Basic and acidic residues" evidence="5">
    <location>
        <begin position="239"/>
        <end position="253"/>
    </location>
</feature>
<keyword evidence="3 6" id="KW-1133">Transmembrane helix</keyword>
<name>A0A0C2TQ87_AMAMK</name>